<evidence type="ECO:0000313" key="12">
    <source>
        <dbReference type="Proteomes" id="UP000326759"/>
    </source>
</evidence>
<feature type="region of interest" description="Disordered" evidence="9">
    <location>
        <begin position="964"/>
        <end position="1015"/>
    </location>
</feature>
<evidence type="ECO:0000256" key="7">
    <source>
        <dbReference type="PROSITE-ProRule" id="PRU00283"/>
    </source>
</evidence>
<feature type="coiled-coil region" evidence="8">
    <location>
        <begin position="510"/>
        <end position="637"/>
    </location>
</feature>
<dbReference type="OrthoDB" id="3176171at2759"/>
<dbReference type="GO" id="GO:0003777">
    <property type="term" value="F:microtubule motor activity"/>
    <property type="evidence" value="ECO:0007669"/>
    <property type="project" value="InterPro"/>
</dbReference>
<dbReference type="GO" id="GO:0008017">
    <property type="term" value="F:microtubule binding"/>
    <property type="evidence" value="ECO:0007669"/>
    <property type="project" value="InterPro"/>
</dbReference>
<organism evidence="11 12">
    <name type="scientific">Armadillidium nasatum</name>
    <dbReference type="NCBI Taxonomy" id="96803"/>
    <lineage>
        <taxon>Eukaryota</taxon>
        <taxon>Metazoa</taxon>
        <taxon>Ecdysozoa</taxon>
        <taxon>Arthropoda</taxon>
        <taxon>Crustacea</taxon>
        <taxon>Multicrustacea</taxon>
        <taxon>Malacostraca</taxon>
        <taxon>Eumalacostraca</taxon>
        <taxon>Peracarida</taxon>
        <taxon>Isopoda</taxon>
        <taxon>Oniscidea</taxon>
        <taxon>Crinocheta</taxon>
        <taxon>Armadillidiidae</taxon>
        <taxon>Armadillidium</taxon>
    </lineage>
</organism>
<gene>
    <name evidence="11" type="primary">kif4</name>
    <name evidence="11" type="ORF">Anas_06366</name>
</gene>
<feature type="binding site" evidence="7">
    <location>
        <begin position="98"/>
        <end position="105"/>
    </location>
    <ligand>
        <name>ATP</name>
        <dbReference type="ChEBI" id="CHEBI:30616"/>
    </ligand>
</feature>
<evidence type="ECO:0000313" key="11">
    <source>
        <dbReference type="EMBL" id="KAB7496099.1"/>
    </source>
</evidence>
<dbReference type="GO" id="GO:0007018">
    <property type="term" value="P:microtubule-based movement"/>
    <property type="evidence" value="ECO:0007669"/>
    <property type="project" value="InterPro"/>
</dbReference>
<dbReference type="Pfam" id="PF00225">
    <property type="entry name" value="Kinesin"/>
    <property type="match status" value="2"/>
</dbReference>
<dbReference type="Proteomes" id="UP000326759">
    <property type="component" value="Unassembled WGS sequence"/>
</dbReference>
<dbReference type="PRINTS" id="PR00380">
    <property type="entry name" value="KINESINHEAVY"/>
</dbReference>
<dbReference type="Pfam" id="PF25764">
    <property type="entry name" value="KIF21A_4th"/>
    <property type="match status" value="1"/>
</dbReference>
<evidence type="ECO:0000256" key="3">
    <source>
        <dbReference type="ARBA" id="ARBA00022741"/>
    </source>
</evidence>
<feature type="region of interest" description="Disordered" evidence="9">
    <location>
        <begin position="471"/>
        <end position="492"/>
    </location>
</feature>
<evidence type="ECO:0000256" key="9">
    <source>
        <dbReference type="SAM" id="MobiDB-lite"/>
    </source>
</evidence>
<dbReference type="GO" id="GO:0005524">
    <property type="term" value="F:ATP binding"/>
    <property type="evidence" value="ECO:0007669"/>
    <property type="project" value="UniProtKB-UniRule"/>
</dbReference>
<proteinExistence type="inferred from homology"/>
<feature type="coiled-coil region" evidence="8">
    <location>
        <begin position="845"/>
        <end position="893"/>
    </location>
</feature>
<comment type="similarity">
    <text evidence="7">Belongs to the TRAFAC class myosin-kinesin ATPase superfamily. Kinesin family.</text>
</comment>
<dbReference type="GO" id="GO:0005875">
    <property type="term" value="C:microtubule associated complex"/>
    <property type="evidence" value="ECO:0007669"/>
    <property type="project" value="TreeGrafter"/>
</dbReference>
<evidence type="ECO:0000256" key="2">
    <source>
        <dbReference type="ARBA" id="ARBA00022490"/>
    </source>
</evidence>
<accession>A0A5N5SR40</accession>
<keyword evidence="5 8" id="KW-0175">Coiled coil</keyword>
<evidence type="ECO:0000256" key="1">
    <source>
        <dbReference type="ARBA" id="ARBA00004245"/>
    </source>
</evidence>
<dbReference type="PANTHER" id="PTHR47969">
    <property type="entry name" value="CHROMOSOME-ASSOCIATED KINESIN KIF4A-RELATED"/>
    <property type="match status" value="1"/>
</dbReference>
<dbReference type="PROSITE" id="PS50067">
    <property type="entry name" value="KINESIN_MOTOR_2"/>
    <property type="match status" value="1"/>
</dbReference>
<dbReference type="SMART" id="SM00129">
    <property type="entry name" value="KISc"/>
    <property type="match status" value="1"/>
</dbReference>
<reference evidence="11 12" key="1">
    <citation type="journal article" date="2019" name="PLoS Biol.">
        <title>Sex chromosomes control vertical transmission of feminizing Wolbachia symbionts in an isopod.</title>
        <authorList>
            <person name="Becking T."/>
            <person name="Chebbi M.A."/>
            <person name="Giraud I."/>
            <person name="Moumen B."/>
            <person name="Laverre T."/>
            <person name="Caubet Y."/>
            <person name="Peccoud J."/>
            <person name="Gilbert C."/>
            <person name="Cordaux R."/>
        </authorList>
    </citation>
    <scope>NUCLEOTIDE SEQUENCE [LARGE SCALE GENOMIC DNA]</scope>
    <source>
        <strain evidence="11">ANa2</strain>
        <tissue evidence="11">Whole body excluding digestive tract and cuticle</tissue>
    </source>
</reference>
<feature type="domain" description="Kinesin motor" evidence="10">
    <location>
        <begin position="18"/>
        <end position="313"/>
    </location>
</feature>
<comment type="subcellular location">
    <subcellularLocation>
        <location evidence="1">Cytoplasm</location>
        <location evidence="1">Cytoskeleton</location>
    </subcellularLocation>
</comment>
<evidence type="ECO:0000259" key="10">
    <source>
        <dbReference type="PROSITE" id="PS50067"/>
    </source>
</evidence>
<keyword evidence="2" id="KW-0963">Cytoplasm</keyword>
<name>A0A5N5SR40_9CRUS</name>
<keyword evidence="3 7" id="KW-0547">Nucleotide-binding</keyword>
<keyword evidence="12" id="KW-1185">Reference proteome</keyword>
<dbReference type="InterPro" id="IPR019821">
    <property type="entry name" value="Kinesin_motor_CS"/>
</dbReference>
<feature type="coiled-coil region" evidence="8">
    <location>
        <begin position="688"/>
        <end position="773"/>
    </location>
</feature>
<dbReference type="AlphaFoldDB" id="A0A5N5SR40"/>
<dbReference type="SUPFAM" id="SSF52540">
    <property type="entry name" value="P-loop containing nucleoside triphosphate hydrolases"/>
    <property type="match status" value="1"/>
</dbReference>
<dbReference type="InterPro" id="IPR027640">
    <property type="entry name" value="Kinesin-like_fam"/>
</dbReference>
<evidence type="ECO:0000256" key="6">
    <source>
        <dbReference type="ARBA" id="ARBA00023212"/>
    </source>
</evidence>
<dbReference type="Gene3D" id="3.40.850.10">
    <property type="entry name" value="Kinesin motor domain"/>
    <property type="match status" value="2"/>
</dbReference>
<dbReference type="PROSITE" id="PS00411">
    <property type="entry name" value="KINESIN_MOTOR_1"/>
    <property type="match status" value="1"/>
</dbReference>
<dbReference type="InterPro" id="IPR001752">
    <property type="entry name" value="Kinesin_motor_dom"/>
</dbReference>
<dbReference type="PANTHER" id="PTHR47969:SF15">
    <property type="entry name" value="CHROMOSOME-ASSOCIATED KINESIN KIF4A-RELATED"/>
    <property type="match status" value="1"/>
</dbReference>
<sequence length="1015" mass="116128">MTFTPENHLNTNQSKDIAVRVALRIRPLVPREKSEGCQQCLETSDESPQVIVIGTDKAFTYDFVFPPTASQEYIYEKSVSHLVKELFKGYNATVLAYGQTGSGKTYSMGTSSAIDDYEAGIIQRAVKDIFKEIDARSCEQILIKVSFIELYKENLYDLLNSKCREETIVDIREDIKGGIRVVGLTEIPVTSLEETMRCLESIGNNENIITSKFHLVDLAGSERAKKTGATGIRFKEGVNINKGLLALGNVISSLCGEGSKGHIPYRDSKLTRLLQDSLGGNSHTVMLACVSPADSNLEETITTLRYADRARKIKNKPIINRDPQAAELARLRQQIQQLQVQLLASASQSPQSTTVYQDSNAVNDLMNQVHVLEEENEKLTRALQTALEENTNMAEKALMAEMSRDQIKTRLEELRAQTGNTVDVLNKTFDIASNPQYTEQINLVKDLQKKIIDLQTEHSKREKAIVDHELSRHSVSTNTDESPFENDDSIEGEKVSPIKGEFGAAYTLRQAKLNEELQDLNRALAMKEELMTKMTQNDSRFVVMKSNYDKNMKDMEEQINNLMKEREELTQKLRNSGHQNASNKISEQRRKRLQELESLISGLKKKVGEQNKLIKMKEQSEQKVIKLNTEIQNMKSMRVKLIRQMKEDNEKFRKWKAQKDREVAKLKEADRKKQFQMVKMERLHTKQQNVLKRKMEEALAINKRLKDAMALQKACQEKRSASRDIDSVNNRMKCWLEGELQVALVKNQAKKSLQTLIDDRKLISEQLNKVKKQLNKEELSSHVQNELYSKKEQLEKDLSLRSAQINDIQSKIVDDGSDVSNKKRFESIQTLLESRSCNLYLFQVASECQAQNSVLEADLKDVNNQYEEMCQNLHEAETSIKKLKESYADEISNLSREHEDKILFLLRQMSQPKCDLESETQETTDEQLLQRLKFQEGELARLSNLHELLQEKIEECDQLKKQLQDKAPLSPKVEPKLMQPPSTPFSNKKPVTKPMKKSKIESEEESFSETTISME</sequence>
<evidence type="ECO:0000256" key="8">
    <source>
        <dbReference type="SAM" id="Coils"/>
    </source>
</evidence>
<dbReference type="GO" id="GO:0051231">
    <property type="term" value="P:spindle elongation"/>
    <property type="evidence" value="ECO:0007669"/>
    <property type="project" value="TreeGrafter"/>
</dbReference>
<dbReference type="InterPro" id="IPR027417">
    <property type="entry name" value="P-loop_NTPase"/>
</dbReference>
<keyword evidence="7" id="KW-0505">Motor protein</keyword>
<feature type="coiled-coil region" evidence="8">
    <location>
        <begin position="328"/>
        <end position="464"/>
    </location>
</feature>
<protein>
    <submittedName>
        <fullName evidence="11">Chromosome-associated kinesin KIF4</fullName>
    </submittedName>
</protein>
<dbReference type="GO" id="GO:0007052">
    <property type="term" value="P:mitotic spindle organization"/>
    <property type="evidence" value="ECO:0007669"/>
    <property type="project" value="TreeGrafter"/>
</dbReference>
<keyword evidence="4 7" id="KW-0067">ATP-binding</keyword>
<evidence type="ECO:0000256" key="4">
    <source>
        <dbReference type="ARBA" id="ARBA00022840"/>
    </source>
</evidence>
<keyword evidence="6" id="KW-0206">Cytoskeleton</keyword>
<dbReference type="EMBL" id="SEYY01021772">
    <property type="protein sequence ID" value="KAB7496099.1"/>
    <property type="molecule type" value="Genomic_DNA"/>
</dbReference>
<comment type="caution">
    <text evidence="11">The sequence shown here is derived from an EMBL/GenBank/DDBJ whole genome shotgun (WGS) entry which is preliminary data.</text>
</comment>
<feature type="non-terminal residue" evidence="11">
    <location>
        <position position="1015"/>
    </location>
</feature>
<dbReference type="InterPro" id="IPR036961">
    <property type="entry name" value="Kinesin_motor_dom_sf"/>
</dbReference>
<evidence type="ECO:0000256" key="5">
    <source>
        <dbReference type="ARBA" id="ARBA00023054"/>
    </source>
</evidence>